<evidence type="ECO:0000313" key="2">
    <source>
        <dbReference type="Proteomes" id="UP000198339"/>
    </source>
</evidence>
<gene>
    <name evidence="1" type="ORF">SAMN06295955_101868</name>
</gene>
<sequence length="116" mass="12586">MGSAPCDSAFAVHYAAMHNDTRMTLLQAIATRHMVAADYNGARLTLAPHLMFERHGDLFVSAHNPAKAIRSDEEPRLGHFKLEGLRAVELLEAGFDPLPGFAPVPPKADDTLILAV</sequence>
<evidence type="ECO:0000313" key="1">
    <source>
        <dbReference type="EMBL" id="SNS45954.1"/>
    </source>
</evidence>
<name>A0A239EQ19_9SPHN</name>
<dbReference type="AlphaFoldDB" id="A0A239EQ19"/>
<organism evidence="1 2">
    <name type="scientific">Sphingopyxis indica</name>
    <dbReference type="NCBI Taxonomy" id="436663"/>
    <lineage>
        <taxon>Bacteria</taxon>
        <taxon>Pseudomonadati</taxon>
        <taxon>Pseudomonadota</taxon>
        <taxon>Alphaproteobacteria</taxon>
        <taxon>Sphingomonadales</taxon>
        <taxon>Sphingomonadaceae</taxon>
        <taxon>Sphingopyxis</taxon>
    </lineage>
</organism>
<protein>
    <recommendedName>
        <fullName evidence="3">WYL domain-containing protein</fullName>
    </recommendedName>
</protein>
<dbReference type="EMBL" id="FZPA01000001">
    <property type="protein sequence ID" value="SNS45954.1"/>
    <property type="molecule type" value="Genomic_DNA"/>
</dbReference>
<proteinExistence type="predicted"/>
<keyword evidence="2" id="KW-1185">Reference proteome</keyword>
<evidence type="ECO:0008006" key="3">
    <source>
        <dbReference type="Google" id="ProtNLM"/>
    </source>
</evidence>
<dbReference type="Proteomes" id="UP000198339">
    <property type="component" value="Unassembled WGS sequence"/>
</dbReference>
<reference evidence="1 2" key="1">
    <citation type="submission" date="2017-06" db="EMBL/GenBank/DDBJ databases">
        <authorList>
            <person name="Kim H.J."/>
            <person name="Triplett B.A."/>
        </authorList>
    </citation>
    <scope>NUCLEOTIDE SEQUENCE [LARGE SCALE GENOMIC DNA]</scope>
    <source>
        <strain evidence="1 2">DS15</strain>
    </source>
</reference>
<accession>A0A239EQ19</accession>